<dbReference type="AlphaFoldDB" id="A0A9P6K8E5"/>
<sequence>PLKPSHQEPSPALWAAVLEANRAQSGNRKNDSGSSSTISDGSDGSEDTKGSWDTWTDYSDDKCATKKEGISNPTVGNVKPHA</sequence>
<gene>
    <name evidence="2" type="ORF">BGW38_009537</name>
</gene>
<organism evidence="2 3">
    <name type="scientific">Lunasporangiospora selenospora</name>
    <dbReference type="NCBI Taxonomy" id="979761"/>
    <lineage>
        <taxon>Eukaryota</taxon>
        <taxon>Fungi</taxon>
        <taxon>Fungi incertae sedis</taxon>
        <taxon>Mucoromycota</taxon>
        <taxon>Mortierellomycotina</taxon>
        <taxon>Mortierellomycetes</taxon>
        <taxon>Mortierellales</taxon>
        <taxon>Mortierellaceae</taxon>
        <taxon>Lunasporangiospora</taxon>
    </lineage>
</organism>
<feature type="region of interest" description="Disordered" evidence="1">
    <location>
        <begin position="21"/>
        <end position="82"/>
    </location>
</feature>
<comment type="caution">
    <text evidence="2">The sequence shown here is derived from an EMBL/GenBank/DDBJ whole genome shotgun (WGS) entry which is preliminary data.</text>
</comment>
<evidence type="ECO:0000313" key="3">
    <source>
        <dbReference type="Proteomes" id="UP000780801"/>
    </source>
</evidence>
<dbReference type="Proteomes" id="UP000780801">
    <property type="component" value="Unassembled WGS sequence"/>
</dbReference>
<evidence type="ECO:0000313" key="2">
    <source>
        <dbReference type="EMBL" id="KAF9551098.1"/>
    </source>
</evidence>
<keyword evidence="3" id="KW-1185">Reference proteome</keyword>
<reference evidence="2" key="1">
    <citation type="journal article" date="2020" name="Fungal Divers.">
        <title>Resolving the Mortierellaceae phylogeny through synthesis of multi-gene phylogenetics and phylogenomics.</title>
        <authorList>
            <person name="Vandepol N."/>
            <person name="Liber J."/>
            <person name="Desiro A."/>
            <person name="Na H."/>
            <person name="Kennedy M."/>
            <person name="Barry K."/>
            <person name="Grigoriev I.V."/>
            <person name="Miller A.N."/>
            <person name="O'Donnell K."/>
            <person name="Stajich J.E."/>
            <person name="Bonito G."/>
        </authorList>
    </citation>
    <scope>NUCLEOTIDE SEQUENCE</scope>
    <source>
        <strain evidence="2">KOD1015</strain>
    </source>
</reference>
<feature type="compositionally biased region" description="Low complexity" evidence="1">
    <location>
        <begin position="32"/>
        <end position="42"/>
    </location>
</feature>
<protein>
    <submittedName>
        <fullName evidence="2">Uncharacterized protein</fullName>
    </submittedName>
</protein>
<evidence type="ECO:0000256" key="1">
    <source>
        <dbReference type="SAM" id="MobiDB-lite"/>
    </source>
</evidence>
<feature type="compositionally biased region" description="Basic and acidic residues" evidence="1">
    <location>
        <begin position="59"/>
        <end position="69"/>
    </location>
</feature>
<dbReference type="EMBL" id="JAABOA010007071">
    <property type="protein sequence ID" value="KAF9551098.1"/>
    <property type="molecule type" value="Genomic_DNA"/>
</dbReference>
<name>A0A9P6K8E5_9FUNG</name>
<feature type="non-terminal residue" evidence="2">
    <location>
        <position position="1"/>
    </location>
</feature>
<accession>A0A9P6K8E5</accession>
<proteinExistence type="predicted"/>